<reference evidence="2 3" key="1">
    <citation type="submission" date="2016-03" db="EMBL/GenBank/DDBJ databases">
        <title>Whole genome sequencing of Grifola frondosa 9006-11.</title>
        <authorList>
            <person name="Min B."/>
            <person name="Park H."/>
            <person name="Kim J.-G."/>
            <person name="Cho H."/>
            <person name="Oh Y.-L."/>
            <person name="Kong W.-S."/>
            <person name="Choi I.-G."/>
        </authorList>
    </citation>
    <scope>NUCLEOTIDE SEQUENCE [LARGE SCALE GENOMIC DNA]</scope>
    <source>
        <strain evidence="2 3">9006-11</strain>
    </source>
</reference>
<comment type="caution">
    <text evidence="2">The sequence shown here is derived from an EMBL/GenBank/DDBJ whole genome shotgun (WGS) entry which is preliminary data.</text>
</comment>
<feature type="region of interest" description="Disordered" evidence="1">
    <location>
        <begin position="186"/>
        <end position="348"/>
    </location>
</feature>
<dbReference type="OMA" id="IADPASX"/>
<feature type="compositionally biased region" description="Basic and acidic residues" evidence="1">
    <location>
        <begin position="260"/>
        <end position="285"/>
    </location>
</feature>
<dbReference type="AlphaFoldDB" id="A0A1C7M1J7"/>
<feature type="compositionally biased region" description="Acidic residues" evidence="1">
    <location>
        <begin position="243"/>
        <end position="259"/>
    </location>
</feature>
<evidence type="ECO:0000313" key="3">
    <source>
        <dbReference type="Proteomes" id="UP000092993"/>
    </source>
</evidence>
<evidence type="ECO:0000256" key="1">
    <source>
        <dbReference type="SAM" id="MobiDB-lite"/>
    </source>
</evidence>
<dbReference type="STRING" id="5627.A0A1C7M1J7"/>
<feature type="non-terminal residue" evidence="2">
    <location>
        <position position="348"/>
    </location>
</feature>
<organism evidence="2 3">
    <name type="scientific">Grifola frondosa</name>
    <name type="common">Maitake</name>
    <name type="synonym">Polyporus frondosus</name>
    <dbReference type="NCBI Taxonomy" id="5627"/>
    <lineage>
        <taxon>Eukaryota</taxon>
        <taxon>Fungi</taxon>
        <taxon>Dikarya</taxon>
        <taxon>Basidiomycota</taxon>
        <taxon>Agaricomycotina</taxon>
        <taxon>Agaricomycetes</taxon>
        <taxon>Polyporales</taxon>
        <taxon>Grifolaceae</taxon>
        <taxon>Grifola</taxon>
    </lineage>
</organism>
<dbReference type="OrthoDB" id="21072at2759"/>
<protein>
    <recommendedName>
        <fullName evidence="4">Autophagy-related protein 29</fullName>
    </recommendedName>
</protein>
<evidence type="ECO:0000313" key="2">
    <source>
        <dbReference type="EMBL" id="OBZ70327.1"/>
    </source>
</evidence>
<gene>
    <name evidence="2" type="ORF">A0H81_09591</name>
</gene>
<dbReference type="InterPro" id="IPR039362">
    <property type="entry name" value="ATG29_sf"/>
</dbReference>
<feature type="non-terminal residue" evidence="2">
    <location>
        <position position="1"/>
    </location>
</feature>
<dbReference type="Proteomes" id="UP000092993">
    <property type="component" value="Unassembled WGS sequence"/>
</dbReference>
<accession>A0A1C7M1J7</accession>
<proteinExistence type="predicted"/>
<name>A0A1C7M1J7_GRIFR</name>
<dbReference type="EMBL" id="LUGG01000014">
    <property type="protein sequence ID" value="OBZ70327.1"/>
    <property type="molecule type" value="Genomic_DNA"/>
</dbReference>
<sequence length="348" mass="37883">SRSTTAFELAAAISLLNTLHGECLATVLTWCRTLELAINMPFTSPAVRVVIRLPSNRPEDALPDPPRHRPCYLTSIPAIFHPQNCPRKVQVEWNSDKEHILWEVIAKSRAIEGAGTDCEHLHDTMSSPGLAAHLQVPLPYLLYRAQARYEEDLRGLQGLGHGLNVRSPIVAFPVSSPQQLNAEYFPRLSERPSLPQRDSMRARLKISSSSTITLQGPRKSRTSICPLSPASSHAGSSSGGDAAGEEDEDDDEEDEEAQREEEADRAAEEQEALTRKLRELERLMTKDALGLVASPAPPKGKGRDRGRTRPLSISSASVASVSASASALSSSTRPSSSRSQSHQSLSSM</sequence>
<evidence type="ECO:0008006" key="4">
    <source>
        <dbReference type="Google" id="ProtNLM"/>
    </source>
</evidence>
<feature type="compositionally biased region" description="Low complexity" evidence="1">
    <location>
        <begin position="312"/>
        <end position="348"/>
    </location>
</feature>
<dbReference type="Gene3D" id="1.10.10.2570">
    <property type="match status" value="1"/>
</dbReference>
<keyword evidence="3" id="KW-1185">Reference proteome</keyword>